<dbReference type="Gene3D" id="1.10.10.60">
    <property type="entry name" value="Homeodomain-like"/>
    <property type="match status" value="3"/>
</dbReference>
<feature type="domain" description="Myb-like" evidence="8">
    <location>
        <begin position="210"/>
        <end position="260"/>
    </location>
</feature>
<evidence type="ECO:0000256" key="2">
    <source>
        <dbReference type="ARBA" id="ARBA00022737"/>
    </source>
</evidence>
<feature type="region of interest" description="Disordered" evidence="7">
    <location>
        <begin position="557"/>
        <end position="673"/>
    </location>
</feature>
<dbReference type="EMBL" id="KI686431">
    <property type="protein sequence ID" value="ETK86189.1"/>
    <property type="molecule type" value="Genomic_DNA"/>
</dbReference>
<evidence type="ECO:0000256" key="3">
    <source>
        <dbReference type="ARBA" id="ARBA00023015"/>
    </source>
</evidence>
<feature type="domain" description="HTH myb-type" evidence="9">
    <location>
        <begin position="159"/>
        <end position="213"/>
    </location>
</feature>
<comment type="subcellular location">
    <subcellularLocation>
        <location evidence="1">Nucleus</location>
    </subcellularLocation>
</comment>
<dbReference type="PROSITE" id="PS50090">
    <property type="entry name" value="MYB_LIKE"/>
    <property type="match status" value="3"/>
</dbReference>
<reference evidence="10" key="1">
    <citation type="submission" date="2013-11" db="EMBL/GenBank/DDBJ databases">
        <title>The Genome Sequence of Phytophthora parasitica CJ02B3.</title>
        <authorList>
            <consortium name="The Broad Institute Genomics Platform"/>
            <person name="Russ C."/>
            <person name="Tyler B."/>
            <person name="Panabieres F."/>
            <person name="Shan W."/>
            <person name="Tripathy S."/>
            <person name="Grunwald N."/>
            <person name="Machado M."/>
            <person name="Johnson C.S."/>
            <person name="Arredondo F."/>
            <person name="Hong C."/>
            <person name="Coffey M."/>
            <person name="Young S.K."/>
            <person name="Zeng Q."/>
            <person name="Gargeya S."/>
            <person name="Fitzgerald M."/>
            <person name="Abouelleil A."/>
            <person name="Alvarado L."/>
            <person name="Chapman S.B."/>
            <person name="Gainer-Dewar J."/>
            <person name="Goldberg J."/>
            <person name="Griggs A."/>
            <person name="Gujja S."/>
            <person name="Hansen M."/>
            <person name="Howarth C."/>
            <person name="Imamovic A."/>
            <person name="Ireland A."/>
            <person name="Larimer J."/>
            <person name="McCowan C."/>
            <person name="Murphy C."/>
            <person name="Pearson M."/>
            <person name="Poon T.W."/>
            <person name="Priest M."/>
            <person name="Roberts A."/>
            <person name="Saif S."/>
            <person name="Shea T."/>
            <person name="Sykes S."/>
            <person name="Wortman J."/>
            <person name="Nusbaum C."/>
            <person name="Birren B."/>
        </authorList>
    </citation>
    <scope>NUCLEOTIDE SEQUENCE [LARGE SCALE GENOMIC DNA]</scope>
    <source>
        <strain evidence="10">CJ02B3</strain>
    </source>
</reference>
<keyword evidence="5" id="KW-0804">Transcription</keyword>
<protein>
    <recommendedName>
        <fullName evidence="11">Myb-like DNA-binding protein</fullName>
    </recommendedName>
</protein>
<dbReference type="GO" id="GO:0000981">
    <property type="term" value="F:DNA-binding transcription factor activity, RNA polymerase II-specific"/>
    <property type="evidence" value="ECO:0007669"/>
    <property type="project" value="TreeGrafter"/>
</dbReference>
<dbReference type="InterPro" id="IPR009057">
    <property type="entry name" value="Homeodomain-like_sf"/>
</dbReference>
<dbReference type="Proteomes" id="UP000053236">
    <property type="component" value="Unassembled WGS sequence"/>
</dbReference>
<dbReference type="Pfam" id="PF13921">
    <property type="entry name" value="Myb_DNA-bind_6"/>
    <property type="match status" value="1"/>
</dbReference>
<evidence type="ECO:0008006" key="11">
    <source>
        <dbReference type="Google" id="ProtNLM"/>
    </source>
</evidence>
<feature type="region of interest" description="Disordered" evidence="7">
    <location>
        <begin position="262"/>
        <end position="286"/>
    </location>
</feature>
<dbReference type="InterPro" id="IPR001005">
    <property type="entry name" value="SANT/Myb"/>
</dbReference>
<feature type="compositionally biased region" description="Polar residues" evidence="7">
    <location>
        <begin position="76"/>
        <end position="85"/>
    </location>
</feature>
<feature type="compositionally biased region" description="Polar residues" evidence="7">
    <location>
        <begin position="435"/>
        <end position="455"/>
    </location>
</feature>
<dbReference type="AlphaFoldDB" id="W2GTJ8"/>
<keyword evidence="6" id="KW-0539">Nucleus</keyword>
<evidence type="ECO:0000256" key="7">
    <source>
        <dbReference type="SAM" id="MobiDB-lite"/>
    </source>
</evidence>
<feature type="compositionally biased region" description="Low complexity" evidence="7">
    <location>
        <begin position="627"/>
        <end position="641"/>
    </location>
</feature>
<dbReference type="FunFam" id="1.10.10.60:FF:000010">
    <property type="entry name" value="Transcriptional activator Myb isoform A"/>
    <property type="match status" value="1"/>
</dbReference>
<keyword evidence="2" id="KW-0677">Repeat</keyword>
<evidence type="ECO:0000256" key="5">
    <source>
        <dbReference type="ARBA" id="ARBA00023163"/>
    </source>
</evidence>
<sequence>MSISVSRESISKLMGELVEGFPMEGDGRSSISDFGKLLFTEGQANGSSNAAKSGQAGPSVVSSKPAAATTSTSKTNGPTQTQTGSKRVFTEIKGVPRQKQHDIMKTKDKAVPKRWTPEEDDKLREAVGRHGERNWKSIAEEVPGRNHTQCLQRWTKVLAPGLVKGHWRPEEDELLKELVAEGRKNWGQVATRIPGRTSKQCRERWYNHLDPSIVRGEYSPEEDRMILDAQARLGNRWSAIAAMLPGRTEDAVKIRWKSLCRVRKGQGRRGQPDKGKMTPKGVMMPGQMMQQGPGFDGGMVKSEEVAAFSMHPQQQGGQMVRLPNGQMVPANNMQTGGQHHSMMGSMGGNGMMYHSDMSGGGYDPTMAHYRKPPMQQHIVNNVYDHPLPPSGPMAGNNSQDYPVDRRSNMVNMPSNGMSAHSQHSQSQDGYREYQGPSSGYHSNMNGGMYSAGSSTPSGGMNNGPMYGNGSQMNNYRGGGAMYNDSQVSPHHHQQMAHSPHPQMMSYDYGMPPSNKNMNGRASSSHPMHPSNNTMRNPAAAFAQRQQHSHQYVDRPVHFPHHVPQHEPHPMQQRGRVHEHDQPHREEEPPVHHQHQMKQSRSSDVQPKEEPRPGRMPQPMSNPAAMFARSQAAKASPAAGNSNPVAAFMHMQQQQKRKEQPSASSKMAQAGPPKAFNPAAAFAQRFQAGQRPPMPSSNSGSTRSNDDTADEDDDGEHGRTNEPSLKKVKPRLSIDAARASAARRLRSSGSGDNLAGRGSLDVFLNEIGDVGRLSDLKMDGFQTLEELWRVSGDMDRLSL</sequence>
<evidence type="ECO:0000259" key="8">
    <source>
        <dbReference type="PROSITE" id="PS50090"/>
    </source>
</evidence>
<dbReference type="InterPro" id="IPR017930">
    <property type="entry name" value="Myb_dom"/>
</dbReference>
<feature type="compositionally biased region" description="Basic and acidic residues" evidence="7">
    <location>
        <begin position="575"/>
        <end position="590"/>
    </location>
</feature>
<dbReference type="VEuPathDB" id="FungiDB:PPTG_12272"/>
<dbReference type="InterPro" id="IPR050560">
    <property type="entry name" value="MYB_TF"/>
</dbReference>
<feature type="domain" description="Myb-like" evidence="8">
    <location>
        <begin position="107"/>
        <end position="158"/>
    </location>
</feature>
<dbReference type="PROSITE" id="PS51294">
    <property type="entry name" value="HTH_MYB"/>
    <property type="match status" value="3"/>
</dbReference>
<dbReference type="PANTHER" id="PTHR45614">
    <property type="entry name" value="MYB PROTEIN-RELATED"/>
    <property type="match status" value="1"/>
</dbReference>
<dbReference type="Pfam" id="PF00249">
    <property type="entry name" value="Myb_DNA-binding"/>
    <property type="match status" value="1"/>
</dbReference>
<dbReference type="SUPFAM" id="SSF46689">
    <property type="entry name" value="Homeodomain-like"/>
    <property type="match status" value="2"/>
</dbReference>
<keyword evidence="3" id="KW-0805">Transcription regulation</keyword>
<feature type="compositionally biased region" description="Low complexity" evidence="7">
    <location>
        <begin position="456"/>
        <end position="470"/>
    </location>
</feature>
<feature type="region of interest" description="Disordered" evidence="7">
    <location>
        <begin position="44"/>
        <end position="117"/>
    </location>
</feature>
<evidence type="ECO:0000256" key="6">
    <source>
        <dbReference type="ARBA" id="ARBA00023242"/>
    </source>
</evidence>
<feature type="domain" description="Myb-like" evidence="8">
    <location>
        <begin position="159"/>
        <end position="209"/>
    </location>
</feature>
<gene>
    <name evidence="10" type="ORF">L915_09151</name>
</gene>
<dbReference type="SMART" id="SM00717">
    <property type="entry name" value="SANT"/>
    <property type="match status" value="3"/>
</dbReference>
<dbReference type="PANTHER" id="PTHR45614:SF241">
    <property type="entry name" value="MYB-LIKE DNA-BINDING PROTEIN"/>
    <property type="match status" value="1"/>
</dbReference>
<evidence type="ECO:0000259" key="9">
    <source>
        <dbReference type="PROSITE" id="PS51294"/>
    </source>
</evidence>
<keyword evidence="4" id="KW-0238">DNA-binding</keyword>
<feature type="region of interest" description="Disordered" evidence="7">
    <location>
        <begin position="413"/>
        <end position="535"/>
    </location>
</feature>
<dbReference type="GO" id="GO:0005634">
    <property type="term" value="C:nucleus"/>
    <property type="evidence" value="ECO:0007669"/>
    <property type="project" value="UniProtKB-SubCell"/>
</dbReference>
<organism evidence="10">
    <name type="scientific">Phytophthora nicotianae</name>
    <name type="common">Potato buckeye rot agent</name>
    <name type="synonym">Phytophthora parasitica</name>
    <dbReference type="NCBI Taxonomy" id="4792"/>
    <lineage>
        <taxon>Eukaryota</taxon>
        <taxon>Sar</taxon>
        <taxon>Stramenopiles</taxon>
        <taxon>Oomycota</taxon>
        <taxon>Peronosporomycetes</taxon>
        <taxon>Peronosporales</taxon>
        <taxon>Peronosporaceae</taxon>
        <taxon>Phytophthora</taxon>
    </lineage>
</organism>
<evidence type="ECO:0000313" key="10">
    <source>
        <dbReference type="EMBL" id="ETK86189.1"/>
    </source>
</evidence>
<feature type="region of interest" description="Disordered" evidence="7">
    <location>
        <begin position="688"/>
        <end position="732"/>
    </location>
</feature>
<feature type="compositionally biased region" description="Polar residues" evidence="7">
    <location>
        <begin position="513"/>
        <end position="535"/>
    </location>
</feature>
<evidence type="ECO:0000256" key="4">
    <source>
        <dbReference type="ARBA" id="ARBA00023125"/>
    </source>
</evidence>
<feature type="compositionally biased region" description="Low complexity" evidence="7">
    <location>
        <begin position="58"/>
        <end position="75"/>
    </location>
</feature>
<feature type="compositionally biased region" description="Polar residues" evidence="7">
    <location>
        <begin position="413"/>
        <end position="428"/>
    </location>
</feature>
<feature type="domain" description="HTH myb-type" evidence="9">
    <location>
        <begin position="214"/>
        <end position="264"/>
    </location>
</feature>
<dbReference type="GO" id="GO:0000978">
    <property type="term" value="F:RNA polymerase II cis-regulatory region sequence-specific DNA binding"/>
    <property type="evidence" value="ECO:0007669"/>
    <property type="project" value="TreeGrafter"/>
</dbReference>
<accession>W2GTJ8</accession>
<dbReference type="FunFam" id="1.10.10.60:FF:000016">
    <property type="entry name" value="Transcriptional activator Myb isoform A"/>
    <property type="match status" value="1"/>
</dbReference>
<evidence type="ECO:0000256" key="1">
    <source>
        <dbReference type="ARBA" id="ARBA00004123"/>
    </source>
</evidence>
<feature type="compositionally biased region" description="Basic and acidic residues" evidence="7">
    <location>
        <begin position="99"/>
        <end position="117"/>
    </location>
</feature>
<proteinExistence type="predicted"/>
<name>W2GTJ8_PHYNI</name>
<feature type="domain" description="HTH myb-type" evidence="9">
    <location>
        <begin position="114"/>
        <end position="158"/>
    </location>
</feature>
<dbReference type="CDD" id="cd00167">
    <property type="entry name" value="SANT"/>
    <property type="match status" value="3"/>
</dbReference>